<dbReference type="Proteomes" id="UP001140172">
    <property type="component" value="Unassembled WGS sequence"/>
</dbReference>
<dbReference type="SUPFAM" id="SSF47072">
    <property type="entry name" value="Cysteine alpha-hairpin motif"/>
    <property type="match status" value="1"/>
</dbReference>
<evidence type="ECO:0000256" key="1">
    <source>
        <dbReference type="ARBA" id="ARBA00004569"/>
    </source>
</evidence>
<feature type="non-terminal residue" evidence="9">
    <location>
        <position position="1"/>
    </location>
</feature>
<dbReference type="PROSITE" id="PS51808">
    <property type="entry name" value="CHCH"/>
    <property type="match status" value="1"/>
</dbReference>
<evidence type="ECO:0000256" key="3">
    <source>
        <dbReference type="ARBA" id="ARBA00022723"/>
    </source>
</evidence>
<dbReference type="EMBL" id="JANBUM010000449">
    <property type="protein sequence ID" value="KAJ2776979.1"/>
    <property type="molecule type" value="Genomic_DNA"/>
</dbReference>
<comment type="similarity">
    <text evidence="2">Belongs to the COX17 family.</text>
</comment>
<evidence type="ECO:0000313" key="9">
    <source>
        <dbReference type="EMBL" id="KAJ2776979.1"/>
    </source>
</evidence>
<keyword evidence="6" id="KW-1015">Disulfide bond</keyword>
<dbReference type="GO" id="GO:0033617">
    <property type="term" value="P:mitochondrial respiratory chain complex IV assembly"/>
    <property type="evidence" value="ECO:0007669"/>
    <property type="project" value="TreeGrafter"/>
</dbReference>
<keyword evidence="10" id="KW-1185">Reference proteome</keyword>
<feature type="binding site" evidence="8">
    <location>
        <position position="8"/>
    </location>
    <ligand>
        <name>Cu cation</name>
        <dbReference type="ChEBI" id="CHEBI:23378"/>
    </ligand>
</feature>
<dbReference type="PANTHER" id="PTHR16719">
    <property type="entry name" value="CYTOCHROME C OXIDASE COPPER CHAPERONE"/>
    <property type="match status" value="1"/>
</dbReference>
<keyword evidence="4 8" id="KW-0186">Copper</keyword>
<dbReference type="Gene3D" id="1.10.287.1130">
    <property type="entry name" value="CytochromE C oxidase copper chaperone"/>
    <property type="match status" value="1"/>
</dbReference>
<dbReference type="InterPro" id="IPR009069">
    <property type="entry name" value="Cys_alpha_HP_mot_SF"/>
</dbReference>
<evidence type="ECO:0000256" key="7">
    <source>
        <dbReference type="ARBA" id="ARBA00023186"/>
    </source>
</evidence>
<comment type="subcellular location">
    <subcellularLocation>
        <location evidence="1">Mitochondrion intermembrane space</location>
    </subcellularLocation>
</comment>
<keyword evidence="7" id="KW-0143">Chaperone</keyword>
<sequence>NPNGLKPCCVCLETKKARDTCFFEKGDEAETKCHYLIQAHRKCMEDLGFTV</sequence>
<evidence type="ECO:0000313" key="10">
    <source>
        <dbReference type="Proteomes" id="UP001140172"/>
    </source>
</evidence>
<evidence type="ECO:0000256" key="4">
    <source>
        <dbReference type="ARBA" id="ARBA00023008"/>
    </source>
</evidence>
<dbReference type="Pfam" id="PF05051">
    <property type="entry name" value="COX17"/>
    <property type="match status" value="1"/>
</dbReference>
<dbReference type="GO" id="GO:0005507">
    <property type="term" value="F:copper ion binding"/>
    <property type="evidence" value="ECO:0007669"/>
    <property type="project" value="InterPro"/>
</dbReference>
<dbReference type="OrthoDB" id="1915887at2759"/>
<accession>A0A9W8H6I7</accession>
<dbReference type="InterPro" id="IPR007745">
    <property type="entry name" value="Cyt_c_oxidase_Cu-chaperone"/>
</dbReference>
<evidence type="ECO:0008006" key="11">
    <source>
        <dbReference type="Google" id="ProtNLM"/>
    </source>
</evidence>
<evidence type="ECO:0000256" key="8">
    <source>
        <dbReference type="PIRSR" id="PIRSR607745-1"/>
    </source>
</evidence>
<dbReference type="GO" id="GO:0016531">
    <property type="term" value="F:copper chaperone activity"/>
    <property type="evidence" value="ECO:0007669"/>
    <property type="project" value="InterPro"/>
</dbReference>
<dbReference type="AlphaFoldDB" id="A0A9W8H6I7"/>
<evidence type="ECO:0000256" key="5">
    <source>
        <dbReference type="ARBA" id="ARBA00023128"/>
    </source>
</evidence>
<keyword evidence="5" id="KW-0496">Mitochondrion</keyword>
<keyword evidence="3 8" id="KW-0479">Metal-binding</keyword>
<dbReference type="PANTHER" id="PTHR16719:SF0">
    <property type="entry name" value="CYTOCHROME C OXIDASE COPPER CHAPERONE"/>
    <property type="match status" value="1"/>
</dbReference>
<name>A0A9W8H6I7_9FUNG</name>
<protein>
    <recommendedName>
        <fullName evidence="11">Cytochrome c oxidase copper chaperone</fullName>
    </recommendedName>
</protein>
<dbReference type="GO" id="GO:0005758">
    <property type="term" value="C:mitochondrial intermembrane space"/>
    <property type="evidence" value="ECO:0007669"/>
    <property type="project" value="UniProtKB-SubCell"/>
</dbReference>
<feature type="binding site" evidence="8">
    <location>
        <position position="9"/>
    </location>
    <ligand>
        <name>Cu cation</name>
        <dbReference type="ChEBI" id="CHEBI:23378"/>
    </ligand>
</feature>
<evidence type="ECO:0000256" key="6">
    <source>
        <dbReference type="ARBA" id="ARBA00023157"/>
    </source>
</evidence>
<comment type="caution">
    <text evidence="9">The sequence shown here is derived from an EMBL/GenBank/DDBJ whole genome shotgun (WGS) entry which is preliminary data.</text>
</comment>
<evidence type="ECO:0000256" key="2">
    <source>
        <dbReference type="ARBA" id="ARBA00009241"/>
    </source>
</evidence>
<gene>
    <name evidence="9" type="ORF">GGI15_004659</name>
</gene>
<reference evidence="9" key="1">
    <citation type="submission" date="2022-07" db="EMBL/GenBank/DDBJ databases">
        <title>Phylogenomic reconstructions and comparative analyses of Kickxellomycotina fungi.</title>
        <authorList>
            <person name="Reynolds N.K."/>
            <person name="Stajich J.E."/>
            <person name="Barry K."/>
            <person name="Grigoriev I.V."/>
            <person name="Crous P."/>
            <person name="Smith M.E."/>
        </authorList>
    </citation>
    <scope>NUCLEOTIDE SEQUENCE</scope>
    <source>
        <strain evidence="9">BCRC 34489</strain>
    </source>
</reference>
<proteinExistence type="inferred from homology"/>
<organism evidence="9 10">
    <name type="scientific">Coemansia interrupta</name>
    <dbReference type="NCBI Taxonomy" id="1126814"/>
    <lineage>
        <taxon>Eukaryota</taxon>
        <taxon>Fungi</taxon>
        <taxon>Fungi incertae sedis</taxon>
        <taxon>Zoopagomycota</taxon>
        <taxon>Kickxellomycotina</taxon>
        <taxon>Kickxellomycetes</taxon>
        <taxon>Kickxellales</taxon>
        <taxon>Kickxellaceae</taxon>
        <taxon>Coemansia</taxon>
    </lineage>
</organism>